<comment type="caution">
    <text evidence="1">The sequence shown here is derived from an EMBL/GenBank/DDBJ whole genome shotgun (WGS) entry which is preliminary data.</text>
</comment>
<dbReference type="InterPro" id="IPR036086">
    <property type="entry name" value="ParB/Sulfiredoxin_sf"/>
</dbReference>
<sequence>MATNVTRLVAVPDLVFADNVRSPECQAIPAMVESYRRNGFKVNHPLVVSEKPESKYLVLCGNRRGLGLQWLEANDTEAYHLALPSGKVPAIVHKGLTEEEETLLRIDHSADEDRVPLDVWSVYLAIKQLARVGIDTQERIAEKLGIFYQKGKKKGQPNRSFVQVRLNLARLPQKVEDAMRQYEIGKDNTALRWSHLAKLFQAWNSEYLEFPNGDGPLFAAEWEAAITPPEPETEDVNGKKELTPADAVKRAQVASSQGLQQALLCLTGQSTTSITDIDRAMAEGETAVLTVKLIADYLGHDDYAILIDCARAHAMEADQARIDAADIADADDAVAADVEANAIADVEKALAD</sequence>
<dbReference type="EMBL" id="LAZR01012923">
    <property type="protein sequence ID" value="KKM24443.1"/>
    <property type="molecule type" value="Genomic_DNA"/>
</dbReference>
<dbReference type="Gene3D" id="1.10.10.2830">
    <property type="match status" value="1"/>
</dbReference>
<dbReference type="GO" id="GO:0007059">
    <property type="term" value="P:chromosome segregation"/>
    <property type="evidence" value="ECO:0007669"/>
    <property type="project" value="TreeGrafter"/>
</dbReference>
<gene>
    <name evidence="1" type="ORF">LCGC14_1604990</name>
</gene>
<proteinExistence type="predicted"/>
<dbReference type="SUPFAM" id="SSF110849">
    <property type="entry name" value="ParB/Sulfiredoxin"/>
    <property type="match status" value="1"/>
</dbReference>
<evidence type="ECO:0000313" key="1">
    <source>
        <dbReference type="EMBL" id="KKM24443.1"/>
    </source>
</evidence>
<protein>
    <recommendedName>
        <fullName evidence="2">ParB/Sulfiredoxin domain-containing protein</fullName>
    </recommendedName>
</protein>
<dbReference type="AlphaFoldDB" id="A0A0F9KQR8"/>
<dbReference type="InterPro" id="IPR050336">
    <property type="entry name" value="Chromosome_partition/occlusion"/>
</dbReference>
<name>A0A0F9KQR8_9ZZZZ</name>
<organism evidence="1">
    <name type="scientific">marine sediment metagenome</name>
    <dbReference type="NCBI Taxonomy" id="412755"/>
    <lineage>
        <taxon>unclassified sequences</taxon>
        <taxon>metagenomes</taxon>
        <taxon>ecological metagenomes</taxon>
    </lineage>
</organism>
<dbReference type="PANTHER" id="PTHR33375">
    <property type="entry name" value="CHROMOSOME-PARTITIONING PROTEIN PARB-RELATED"/>
    <property type="match status" value="1"/>
</dbReference>
<accession>A0A0F9KQR8</accession>
<reference evidence="1" key="1">
    <citation type="journal article" date="2015" name="Nature">
        <title>Complex archaea that bridge the gap between prokaryotes and eukaryotes.</title>
        <authorList>
            <person name="Spang A."/>
            <person name="Saw J.H."/>
            <person name="Jorgensen S.L."/>
            <person name="Zaremba-Niedzwiedzka K."/>
            <person name="Martijn J."/>
            <person name="Lind A.E."/>
            <person name="van Eijk R."/>
            <person name="Schleper C."/>
            <person name="Guy L."/>
            <person name="Ettema T.J."/>
        </authorList>
    </citation>
    <scope>NUCLEOTIDE SEQUENCE</scope>
</reference>
<dbReference type="PANTHER" id="PTHR33375:SF1">
    <property type="entry name" value="CHROMOSOME-PARTITIONING PROTEIN PARB-RELATED"/>
    <property type="match status" value="1"/>
</dbReference>
<evidence type="ECO:0008006" key="2">
    <source>
        <dbReference type="Google" id="ProtNLM"/>
    </source>
</evidence>
<dbReference type="GO" id="GO:0005694">
    <property type="term" value="C:chromosome"/>
    <property type="evidence" value="ECO:0007669"/>
    <property type="project" value="TreeGrafter"/>
</dbReference>